<gene>
    <name evidence="5" type="ORF">TCNE_LOCUS10617</name>
</gene>
<evidence type="ECO:0000313" key="7">
    <source>
        <dbReference type="WBParaSite" id="TCNE_0001061701-mRNA-1"/>
    </source>
</evidence>
<sequence length="357" mass="37895">MTAKIFNTRPSNIDGIPCPPKPLHRSGDSSESSAPFLDVGPSYAKRSSVSPPSLDKSQDDANVSSPTRLVPSYGKPSTSAGATPVSPTGGTALSSPALNQITTPRTHHMKRATSAQVNANAQNISGRQRRVPDSEVRCESSDSLNSAASGSDVSPSPTGRHQHGAETTRDRGSSTVKGYFGMSIILQFGCFDETFEMRDPNRGFMVGTPSFFVFIILEERMLQFRSVYNSAVHAGTSPFTNVTVSECRGGGAGAGRPGAASAASYQGVNSNAPLQNVTLNELRVSPLFSYVHPIGSLQPSRRVKTLYACTAGHDTELSFQPGQIITNVYESKEEGWLVGTLNGKTGLIPANYVEPLP</sequence>
<organism evidence="6 7">
    <name type="scientific">Toxocara canis</name>
    <name type="common">Canine roundworm</name>
    <dbReference type="NCBI Taxonomy" id="6265"/>
    <lineage>
        <taxon>Eukaryota</taxon>
        <taxon>Metazoa</taxon>
        <taxon>Ecdysozoa</taxon>
        <taxon>Nematoda</taxon>
        <taxon>Chromadorea</taxon>
        <taxon>Rhabditida</taxon>
        <taxon>Spirurina</taxon>
        <taxon>Ascaridomorpha</taxon>
        <taxon>Ascaridoidea</taxon>
        <taxon>Toxocaridae</taxon>
        <taxon>Toxocara</taxon>
    </lineage>
</organism>
<reference evidence="5 6" key="2">
    <citation type="submission" date="2018-11" db="EMBL/GenBank/DDBJ databases">
        <authorList>
            <consortium name="Pathogen Informatics"/>
        </authorList>
    </citation>
    <scope>NUCLEOTIDE SEQUENCE [LARGE SCALE GENOMIC DNA]</scope>
</reference>
<proteinExistence type="predicted"/>
<dbReference type="CDD" id="cd11882">
    <property type="entry name" value="SH3_GRAF-like"/>
    <property type="match status" value="1"/>
</dbReference>
<dbReference type="PANTHER" id="PTHR12552">
    <property type="entry name" value="OLIGOPHRENIN 1"/>
    <property type="match status" value="1"/>
</dbReference>
<feature type="region of interest" description="Disordered" evidence="3">
    <location>
        <begin position="1"/>
        <end position="97"/>
    </location>
</feature>
<feature type="compositionally biased region" description="Basic and acidic residues" evidence="3">
    <location>
        <begin position="163"/>
        <end position="172"/>
    </location>
</feature>
<dbReference type="InterPro" id="IPR047234">
    <property type="entry name" value="GRAF_fam"/>
</dbReference>
<feature type="compositionally biased region" description="Low complexity" evidence="3">
    <location>
        <begin position="141"/>
        <end position="152"/>
    </location>
</feature>
<keyword evidence="6" id="KW-1185">Reference proteome</keyword>
<feature type="compositionally biased region" description="Polar residues" evidence="3">
    <location>
        <begin position="114"/>
        <end position="126"/>
    </location>
</feature>
<dbReference type="Gene3D" id="2.30.30.40">
    <property type="entry name" value="SH3 Domains"/>
    <property type="match status" value="1"/>
</dbReference>
<dbReference type="AlphaFoldDB" id="A0A183UQ47"/>
<evidence type="ECO:0000313" key="5">
    <source>
        <dbReference type="EMBL" id="VDM41938.1"/>
    </source>
</evidence>
<dbReference type="FunFam" id="2.30.30.40:FF:000055">
    <property type="entry name" value="rho GTPase-activating protein 26 isoform X1"/>
    <property type="match status" value="1"/>
</dbReference>
<evidence type="ECO:0000313" key="6">
    <source>
        <dbReference type="Proteomes" id="UP000050794"/>
    </source>
</evidence>
<dbReference type="Proteomes" id="UP000050794">
    <property type="component" value="Unassembled WGS sequence"/>
</dbReference>
<feature type="region of interest" description="Disordered" evidence="3">
    <location>
        <begin position="114"/>
        <end position="174"/>
    </location>
</feature>
<dbReference type="Pfam" id="PF14604">
    <property type="entry name" value="SH3_9"/>
    <property type="match status" value="1"/>
</dbReference>
<feature type="compositionally biased region" description="Basic and acidic residues" evidence="3">
    <location>
        <begin position="130"/>
        <end position="140"/>
    </location>
</feature>
<dbReference type="SMART" id="SM00326">
    <property type="entry name" value="SH3"/>
    <property type="match status" value="1"/>
</dbReference>
<accession>A0A183UQ47</accession>
<evidence type="ECO:0000256" key="2">
    <source>
        <dbReference type="PROSITE-ProRule" id="PRU00192"/>
    </source>
</evidence>
<feature type="compositionally biased region" description="Polar residues" evidence="3">
    <location>
        <begin position="75"/>
        <end position="97"/>
    </location>
</feature>
<evidence type="ECO:0000259" key="4">
    <source>
        <dbReference type="PROSITE" id="PS50002"/>
    </source>
</evidence>
<dbReference type="SUPFAM" id="SSF50044">
    <property type="entry name" value="SH3-domain"/>
    <property type="match status" value="1"/>
</dbReference>
<evidence type="ECO:0000256" key="3">
    <source>
        <dbReference type="SAM" id="MobiDB-lite"/>
    </source>
</evidence>
<reference evidence="7" key="1">
    <citation type="submission" date="2016-06" db="UniProtKB">
        <authorList>
            <consortium name="WormBaseParasite"/>
        </authorList>
    </citation>
    <scope>IDENTIFICATION</scope>
</reference>
<name>A0A183UQ47_TOXCA</name>
<dbReference type="GO" id="GO:0005096">
    <property type="term" value="F:GTPase activator activity"/>
    <property type="evidence" value="ECO:0007669"/>
    <property type="project" value="InterPro"/>
</dbReference>
<evidence type="ECO:0000256" key="1">
    <source>
        <dbReference type="ARBA" id="ARBA00022443"/>
    </source>
</evidence>
<dbReference type="WBParaSite" id="TCNE_0001061701-mRNA-1">
    <property type="protein sequence ID" value="TCNE_0001061701-mRNA-1"/>
    <property type="gene ID" value="TCNE_0001061701"/>
</dbReference>
<protein>
    <submittedName>
        <fullName evidence="7">SH3 domain-containing protein</fullName>
    </submittedName>
</protein>
<feature type="domain" description="SH3" evidence="4">
    <location>
        <begin position="298"/>
        <end position="357"/>
    </location>
</feature>
<keyword evidence="1 2" id="KW-0728">SH3 domain</keyword>
<dbReference type="InterPro" id="IPR036028">
    <property type="entry name" value="SH3-like_dom_sf"/>
</dbReference>
<dbReference type="PROSITE" id="PS50002">
    <property type="entry name" value="SH3"/>
    <property type="match status" value="1"/>
</dbReference>
<dbReference type="EMBL" id="UYWY01020560">
    <property type="protein sequence ID" value="VDM41938.1"/>
    <property type="molecule type" value="Genomic_DNA"/>
</dbReference>
<dbReference type="PANTHER" id="PTHR12552:SF1">
    <property type="entry name" value="RHO GTPASE-ACTIVATING PROTEIN GRAF"/>
    <property type="match status" value="1"/>
</dbReference>
<dbReference type="InterPro" id="IPR001452">
    <property type="entry name" value="SH3_domain"/>
</dbReference>